<dbReference type="PANTHER" id="PTHR32170">
    <property type="entry name" value="PROTEASOME ACTIVATOR COMPLEX SUBUNIT 4"/>
    <property type="match status" value="1"/>
</dbReference>
<name>A0A7R9IWF0_TIMCA</name>
<dbReference type="Pfam" id="PF11919">
    <property type="entry name" value="PSME4_C"/>
    <property type="match status" value="1"/>
</dbReference>
<evidence type="ECO:0000256" key="6">
    <source>
        <dbReference type="ARBA" id="ARBA00022763"/>
    </source>
</evidence>
<dbReference type="InterPro" id="IPR035309">
    <property type="entry name" value="PSME4"/>
</dbReference>
<dbReference type="SUPFAM" id="SSF48371">
    <property type="entry name" value="ARM repeat"/>
    <property type="match status" value="2"/>
</dbReference>
<dbReference type="Pfam" id="PF23096">
    <property type="entry name" value="HEAT_PSME4"/>
    <property type="match status" value="1"/>
</dbReference>
<dbReference type="GO" id="GO:0070628">
    <property type="term" value="F:proteasome binding"/>
    <property type="evidence" value="ECO:0007669"/>
    <property type="project" value="InterPro"/>
</dbReference>
<feature type="domain" description="Proteasome activator Blm10 middle HEAT repeats region" evidence="10">
    <location>
        <begin position="320"/>
        <end position="816"/>
    </location>
</feature>
<dbReference type="InterPro" id="IPR016024">
    <property type="entry name" value="ARM-type_fold"/>
</dbReference>
<evidence type="ECO:0000256" key="2">
    <source>
        <dbReference type="ARBA" id="ARBA00004496"/>
    </source>
</evidence>
<dbReference type="PANTHER" id="PTHR32170:SF3">
    <property type="entry name" value="PROTEASOME ACTIVATOR COMPLEX SUBUNIT 4"/>
    <property type="match status" value="1"/>
</dbReference>
<keyword evidence="5" id="KW-0677">Repeat</keyword>
<dbReference type="InterPro" id="IPR011989">
    <property type="entry name" value="ARM-like"/>
</dbReference>
<evidence type="ECO:0000256" key="8">
    <source>
        <dbReference type="ARBA" id="ARBA00023242"/>
    </source>
</evidence>
<evidence type="ECO:0000256" key="1">
    <source>
        <dbReference type="ARBA" id="ARBA00004324"/>
    </source>
</evidence>
<protein>
    <submittedName>
        <fullName evidence="12">(California timema) hypothetical protein</fullName>
    </submittedName>
</protein>
<evidence type="ECO:0000259" key="10">
    <source>
        <dbReference type="Pfam" id="PF16507"/>
    </source>
</evidence>
<gene>
    <name evidence="12" type="ORF">TCMB3V08_LOCUS990</name>
</gene>
<keyword evidence="7" id="KW-0234">DNA repair</keyword>
<dbReference type="InterPro" id="IPR032430">
    <property type="entry name" value="Blm10_mid"/>
</dbReference>
<keyword evidence="8" id="KW-0539">Nucleus</keyword>
<evidence type="ECO:0000256" key="7">
    <source>
        <dbReference type="ARBA" id="ARBA00023204"/>
    </source>
</evidence>
<dbReference type="Gene3D" id="1.25.10.10">
    <property type="entry name" value="Leucine-rich Repeat Variant"/>
    <property type="match status" value="1"/>
</dbReference>
<dbReference type="InterPro" id="IPR021843">
    <property type="entry name" value="PSME4_C"/>
</dbReference>
<dbReference type="GO" id="GO:0006281">
    <property type="term" value="P:DNA repair"/>
    <property type="evidence" value="ECO:0007669"/>
    <property type="project" value="UniProtKB-KW"/>
</dbReference>
<dbReference type="InterPro" id="IPR055455">
    <property type="entry name" value="HEAT_PSME4"/>
</dbReference>
<reference evidence="12" key="1">
    <citation type="submission" date="2020-11" db="EMBL/GenBank/DDBJ databases">
        <authorList>
            <person name="Tran Van P."/>
        </authorList>
    </citation>
    <scope>NUCLEOTIDE SEQUENCE</scope>
</reference>
<feature type="domain" description="Proteasome activator complex subunit 4-like HEAT repeat-like" evidence="11">
    <location>
        <begin position="1161"/>
        <end position="1446"/>
    </location>
</feature>
<dbReference type="GO" id="GO:0010499">
    <property type="term" value="P:proteasomal ubiquitin-independent protein catabolic process"/>
    <property type="evidence" value="ECO:0007669"/>
    <property type="project" value="TreeGrafter"/>
</dbReference>
<accession>A0A7R9IWF0</accession>
<dbReference type="GO" id="GO:0016504">
    <property type="term" value="F:peptidase activator activity"/>
    <property type="evidence" value="ECO:0007669"/>
    <property type="project" value="InterPro"/>
</dbReference>
<dbReference type="GO" id="GO:0016607">
    <property type="term" value="C:nuclear speck"/>
    <property type="evidence" value="ECO:0007669"/>
    <property type="project" value="UniProtKB-SubCell"/>
</dbReference>
<dbReference type="Pfam" id="PF16507">
    <property type="entry name" value="HEAT_PSME4_mid"/>
    <property type="match status" value="1"/>
</dbReference>
<evidence type="ECO:0000256" key="3">
    <source>
        <dbReference type="ARBA" id="ARBA00005739"/>
    </source>
</evidence>
<organism evidence="12">
    <name type="scientific">Timema californicum</name>
    <name type="common">California timema</name>
    <name type="synonym">Walking stick</name>
    <dbReference type="NCBI Taxonomy" id="61474"/>
    <lineage>
        <taxon>Eukaryota</taxon>
        <taxon>Metazoa</taxon>
        <taxon>Ecdysozoa</taxon>
        <taxon>Arthropoda</taxon>
        <taxon>Hexapoda</taxon>
        <taxon>Insecta</taxon>
        <taxon>Pterygota</taxon>
        <taxon>Neoptera</taxon>
        <taxon>Polyneoptera</taxon>
        <taxon>Phasmatodea</taxon>
        <taxon>Timematodea</taxon>
        <taxon>Timematoidea</taxon>
        <taxon>Timematidae</taxon>
        <taxon>Timema</taxon>
    </lineage>
</organism>
<sequence>MNTDKMDCSDLRITKLGFKPQKEIIYNKLLPYADQLDVESLRMYTEIKLNISKAVFAREMRPGCVVWCARLSKYLKYYGLKFSKEDHIALIYLLYELVTIPNLEPYLVNKFGLLFIMLLKKRDLIPPKDLVLPWKPLFDLCERIMGSSTGSIGMYKYFSSLESTLKRIVLSTRYYFPEAATQEMLDLWRPMLCPFNSNTMLATMETLECFLPLSLPPEKAHLGYQLWFHEFMDLWGACHNAPIWEGEMMWLMARLANRNIGYIDWEPYIPLMFTRFLRSLSLPVVYKQTHATKHHKLNSGAMAEWIVAVLGGGSSAQKYLNKFMKILESYFHPANFGHWLLKLKDFLRKLPYCFVLRINFERYKKTWETQVPDSHKLTEDDITSFVESVKPVAMQAMFSKLGATDVIHALQHLATLRPSLIIPQVIERMYANLETLTEPHKLTAAMQCVVAVARPMVQGKTNGYKEGPTHVIPLLLATLPGIDPNDIRKCFVTLQFISTFATMIPFVDSSTASENWKDLTEEEEIICLATADFEDFVLQFMDRCFILIENSSLEATRLEQEEGDKRSKIENMAECALSSSCTALLVQTSPDIFKSALRKLHSFVISRILETKVAGHFLATMCRSFVKVNPKETLHTLVPHITDTILSLSQSDDILKEEVLDNELLYNMLILSQLLDCPGTALLVHLPVISKVLNRTLHLTCREGYRLATCLLRNLLSGLSSIVPLDYRSLPHPFDKPVKEYLPIRDWAKPGNINNLGLLWYVPGKEELACVQDIVSTYLPEELSTINKYISGDITLTREELKRSLLIVISLLECKSLLPLWDEPPIKLMESYLPTAPFTLTFGPRDKFITMPDGSNIRKTVADTMHRLQEKMLKDAEDDTKSFFNLVAIWESLMLEKSGSTNNFEARWKNFRTVKKVLENKVIGEKKHLRSLLVDRVVLQHEALYERSTVCLTETHRQIMLNLLTLSTSHYSEVRVRAQAKLFLALDQFAYSYMILIPQLLSNLQQDSNQFHEQFKGSLYVLLGPKQSPVLARHDWSILSKLWPSIVRTQPSEKLSVIHLMEGVMESVHKFFPTITINMKIPETCVVAACKLSSQVDETYSSNALQILESQNKRNTECYLSLVNNLLDAIDHGNLHWRYHSMALSFLRDLVHPDVFYPASVVKCFLHTLIHDSLDVRKVAIRCLVFVLKQQKRSHKKVVVNTNSFFGDIGEPTGGMKPGPRPDNQWVQYSSENRPLSAEEWDKPRYLHKPYHGFYTWPKEVKIYAPSSEQPSLPRSIEDMNAVEQEVAQFFSHQGNVHKLVDFLSLEEKKGKDKFNGYRFMMFKGLFRNFGDYHISYFLPHLERLVLDKHESSQRCAAEILAGIIRGAKHWPFEMVVKMWDKLCPILKTAMANMTEETIADWGICFATASEGRDPNRHHWLLELLIEDPLRDEASFIAAGRLYALQGALNQQEWRVSELFNRLLNYLKPYLTHQFQNVRDRLGSVLTNIFETDVVIGNGTRTLSPHISDFVAEIIPQLDILYNVRPKTPNHAKNHNLNKDSDGGSLDNKNKAEMMTKLMEKVTVDEEKQDTAIRLLKTAIPEYYQFFPLVCLMESYDADEEVGKTCTAMLAQLSQAIILPHHVPAALSAIKKVSESVSWCSRSTCLEFLQVLVFHNMATFQSSDDWVNMMNSIVLRLLEDDWLEVREKAAQVLGGLIHCDFLIEPDNALETFKEKARTKLKKKIKNNVVDSTGIELLKVRHAGILGLCAFINAYPYDVPEFMPEIFLILGQHLNDPQPISSTIRKTLGDFKRTHHDNWEHHSLQFTEEQLAVLTDLTIPPSYYA</sequence>
<proteinExistence type="inferred from homology"/>
<dbReference type="EMBL" id="OE179263">
    <property type="protein sequence ID" value="CAD7568219.1"/>
    <property type="molecule type" value="Genomic_DNA"/>
</dbReference>
<comment type="subcellular location">
    <subcellularLocation>
        <location evidence="2">Cytoplasm</location>
    </subcellularLocation>
    <subcellularLocation>
        <location evidence="1">Nucleus speckle</location>
    </subcellularLocation>
</comment>
<evidence type="ECO:0000259" key="9">
    <source>
        <dbReference type="Pfam" id="PF11919"/>
    </source>
</evidence>
<comment type="similarity">
    <text evidence="3">Belongs to the BLM10 family.</text>
</comment>
<keyword evidence="6" id="KW-0227">DNA damage</keyword>
<evidence type="ECO:0000256" key="5">
    <source>
        <dbReference type="ARBA" id="ARBA00022737"/>
    </source>
</evidence>
<feature type="domain" description="Proteasome activator complex subunit 4 C-terminal" evidence="9">
    <location>
        <begin position="1740"/>
        <end position="1824"/>
    </location>
</feature>
<evidence type="ECO:0000313" key="12">
    <source>
        <dbReference type="EMBL" id="CAD7568219.1"/>
    </source>
</evidence>
<keyword evidence="4" id="KW-0963">Cytoplasm</keyword>
<evidence type="ECO:0000259" key="11">
    <source>
        <dbReference type="Pfam" id="PF23096"/>
    </source>
</evidence>
<dbReference type="GO" id="GO:0005829">
    <property type="term" value="C:cytosol"/>
    <property type="evidence" value="ECO:0007669"/>
    <property type="project" value="TreeGrafter"/>
</dbReference>
<evidence type="ECO:0000256" key="4">
    <source>
        <dbReference type="ARBA" id="ARBA00022490"/>
    </source>
</evidence>